<organism evidence="1 2">
    <name type="scientific">Pleuronectes platessa</name>
    <name type="common">European plaice</name>
    <dbReference type="NCBI Taxonomy" id="8262"/>
    <lineage>
        <taxon>Eukaryota</taxon>
        <taxon>Metazoa</taxon>
        <taxon>Chordata</taxon>
        <taxon>Craniata</taxon>
        <taxon>Vertebrata</taxon>
        <taxon>Euteleostomi</taxon>
        <taxon>Actinopterygii</taxon>
        <taxon>Neopterygii</taxon>
        <taxon>Teleostei</taxon>
        <taxon>Neoteleostei</taxon>
        <taxon>Acanthomorphata</taxon>
        <taxon>Carangaria</taxon>
        <taxon>Pleuronectiformes</taxon>
        <taxon>Pleuronectoidei</taxon>
        <taxon>Pleuronectidae</taxon>
        <taxon>Pleuronectes</taxon>
    </lineage>
</organism>
<comment type="caution">
    <text evidence="1">The sequence shown here is derived from an EMBL/GenBank/DDBJ whole genome shotgun (WGS) entry which is preliminary data.</text>
</comment>
<reference evidence="1" key="1">
    <citation type="submission" date="2020-03" db="EMBL/GenBank/DDBJ databases">
        <authorList>
            <person name="Weist P."/>
        </authorList>
    </citation>
    <scope>NUCLEOTIDE SEQUENCE</scope>
</reference>
<evidence type="ECO:0000313" key="1">
    <source>
        <dbReference type="EMBL" id="CAB1459603.1"/>
    </source>
</evidence>
<sequence length="133" mass="14634">MIHSQCFYAAGSKAGLVKKPDANATAKTRRHCSYKPYAVPTCYPGCQTNLAPPTTFEVGKFGLESLRWGDIMPGSKVTGPIRLSGRALYDDGQMINEDIDSAFILKEEQRTRRRRQSTALIPIAPALGRHTGH</sequence>
<proteinExistence type="predicted"/>
<evidence type="ECO:0000313" key="2">
    <source>
        <dbReference type="Proteomes" id="UP001153269"/>
    </source>
</evidence>
<keyword evidence="2" id="KW-1185">Reference proteome</keyword>
<dbReference type="AlphaFoldDB" id="A0A9N7VYQ2"/>
<gene>
    <name evidence="1" type="ORF">PLEPLA_LOCUS47440</name>
</gene>
<dbReference type="EMBL" id="CADEAL010004439">
    <property type="protein sequence ID" value="CAB1459603.1"/>
    <property type="molecule type" value="Genomic_DNA"/>
</dbReference>
<name>A0A9N7VYQ2_PLEPL</name>
<protein>
    <submittedName>
        <fullName evidence="1">Uncharacterized protein</fullName>
    </submittedName>
</protein>
<dbReference type="Proteomes" id="UP001153269">
    <property type="component" value="Unassembled WGS sequence"/>
</dbReference>
<accession>A0A9N7VYQ2</accession>